<protein>
    <recommendedName>
        <fullName evidence="5">Copper transport protein</fullName>
    </recommendedName>
</protein>
<feature type="transmembrane region" description="Helical" evidence="5">
    <location>
        <begin position="165"/>
        <end position="182"/>
    </location>
</feature>
<evidence type="ECO:0000256" key="1">
    <source>
        <dbReference type="ARBA" id="ARBA00004141"/>
    </source>
</evidence>
<feature type="compositionally biased region" description="Polar residues" evidence="6">
    <location>
        <begin position="7"/>
        <end position="28"/>
    </location>
</feature>
<reference evidence="7" key="1">
    <citation type="submission" date="2013-11" db="EMBL/GenBank/DDBJ databases">
        <title>Genome sequence of the fusiform rust pathogen reveals effectors for host alternation and coevolution with pine.</title>
        <authorList>
            <consortium name="DOE Joint Genome Institute"/>
            <person name="Smith K."/>
            <person name="Pendleton A."/>
            <person name="Kubisiak T."/>
            <person name="Anderson C."/>
            <person name="Salamov A."/>
            <person name="Aerts A."/>
            <person name="Riley R."/>
            <person name="Clum A."/>
            <person name="Lindquist E."/>
            <person name="Ence D."/>
            <person name="Campbell M."/>
            <person name="Kronenberg Z."/>
            <person name="Feau N."/>
            <person name="Dhillon B."/>
            <person name="Hamelin R."/>
            <person name="Burleigh J."/>
            <person name="Smith J."/>
            <person name="Yandell M."/>
            <person name="Nelson C."/>
            <person name="Grigoriev I."/>
            <person name="Davis J."/>
        </authorList>
    </citation>
    <scope>NUCLEOTIDE SEQUENCE</scope>
    <source>
        <strain evidence="7">G11</strain>
    </source>
</reference>
<keyword evidence="5" id="KW-0406">Ion transport</keyword>
<dbReference type="GO" id="GO:0005886">
    <property type="term" value="C:plasma membrane"/>
    <property type="evidence" value="ECO:0007669"/>
    <property type="project" value="TreeGrafter"/>
</dbReference>
<evidence type="ECO:0000256" key="3">
    <source>
        <dbReference type="ARBA" id="ARBA00022989"/>
    </source>
</evidence>
<dbReference type="PANTHER" id="PTHR12483:SF27">
    <property type="entry name" value="COPPER TRANSPORT PROTEIN CTR1"/>
    <property type="match status" value="1"/>
</dbReference>
<keyword evidence="5" id="KW-0186">Copper</keyword>
<keyword evidence="2 5" id="KW-0812">Transmembrane</keyword>
<dbReference type="Proteomes" id="UP000886653">
    <property type="component" value="Unassembled WGS sequence"/>
</dbReference>
<evidence type="ECO:0000313" key="7">
    <source>
        <dbReference type="EMBL" id="KAG0151963.1"/>
    </source>
</evidence>
<dbReference type="OrthoDB" id="73901at2759"/>
<keyword evidence="4 5" id="KW-0472">Membrane</keyword>
<feature type="region of interest" description="Disordered" evidence="6">
    <location>
        <begin position="1"/>
        <end position="28"/>
    </location>
</feature>
<organism evidence="7 8">
    <name type="scientific">Cronartium quercuum f. sp. fusiforme G11</name>
    <dbReference type="NCBI Taxonomy" id="708437"/>
    <lineage>
        <taxon>Eukaryota</taxon>
        <taxon>Fungi</taxon>
        <taxon>Dikarya</taxon>
        <taxon>Basidiomycota</taxon>
        <taxon>Pucciniomycotina</taxon>
        <taxon>Pucciniomycetes</taxon>
        <taxon>Pucciniales</taxon>
        <taxon>Coleosporiaceae</taxon>
        <taxon>Cronartium</taxon>
    </lineage>
</organism>
<evidence type="ECO:0000256" key="4">
    <source>
        <dbReference type="ARBA" id="ARBA00023136"/>
    </source>
</evidence>
<accession>A0A9P6NTH4</accession>
<comment type="caution">
    <text evidence="7">The sequence shown here is derived from an EMBL/GenBank/DDBJ whole genome shotgun (WGS) entry which is preliminary data.</text>
</comment>
<dbReference type="EMBL" id="MU167210">
    <property type="protein sequence ID" value="KAG0151963.1"/>
    <property type="molecule type" value="Genomic_DNA"/>
</dbReference>
<evidence type="ECO:0000256" key="6">
    <source>
        <dbReference type="SAM" id="MobiDB-lite"/>
    </source>
</evidence>
<feature type="transmembrane region" description="Helical" evidence="5">
    <location>
        <begin position="140"/>
        <end position="159"/>
    </location>
</feature>
<comment type="similarity">
    <text evidence="5">Belongs to the copper transporter (Ctr) (TC 1.A.56) family. SLC31A subfamily.</text>
</comment>
<name>A0A9P6NTH4_9BASI</name>
<dbReference type="Pfam" id="PF04145">
    <property type="entry name" value="Ctr"/>
    <property type="match status" value="1"/>
</dbReference>
<evidence type="ECO:0000313" key="8">
    <source>
        <dbReference type="Proteomes" id="UP000886653"/>
    </source>
</evidence>
<keyword evidence="5" id="KW-0813">Transport</keyword>
<keyword evidence="3 5" id="KW-1133">Transmembrane helix</keyword>
<keyword evidence="8" id="KW-1185">Reference proteome</keyword>
<feature type="transmembrane region" description="Helical" evidence="5">
    <location>
        <begin position="65"/>
        <end position="85"/>
    </location>
</feature>
<evidence type="ECO:0000256" key="5">
    <source>
        <dbReference type="RuleBase" id="RU367022"/>
    </source>
</evidence>
<evidence type="ECO:0000256" key="2">
    <source>
        <dbReference type="ARBA" id="ARBA00022692"/>
    </source>
</evidence>
<comment type="subcellular location">
    <subcellularLocation>
        <location evidence="1 5">Membrane</location>
        <topology evidence="1 5">Multi-pass membrane protein</topology>
    </subcellularLocation>
</comment>
<dbReference type="InterPro" id="IPR007274">
    <property type="entry name" value="Cop_transporter"/>
</dbReference>
<proteinExistence type="inferred from homology"/>
<dbReference type="GO" id="GO:0005375">
    <property type="term" value="F:copper ion transmembrane transporter activity"/>
    <property type="evidence" value="ECO:0007669"/>
    <property type="project" value="UniProtKB-UniRule"/>
</dbReference>
<dbReference type="AlphaFoldDB" id="A0A9P6NTH4"/>
<sequence>MDHSHQVDSNLTGSITPSGAMQKHSTGSMNYMQGMPTGEMMTSHFFTAGLPSGPLWFAGWTPTNAGTYFLACFGLFGLALFSRFLNVIRHKANRSWANSTGPVELGVEVLGWHGKAFPSHESVFSVLKPPTRRFSATREITLAALAALSTTCSYFLMLAVMNFNVYFFISIILGVFAGEFAFGRWNGPSLAH</sequence>
<dbReference type="PANTHER" id="PTHR12483">
    <property type="entry name" value="SOLUTE CARRIER FAMILY 31 COPPER TRANSPORTERS"/>
    <property type="match status" value="1"/>
</dbReference>
<keyword evidence="5" id="KW-0187">Copper transport</keyword>
<gene>
    <name evidence="7" type="ORF">CROQUDRAFT_405271</name>
</gene>